<feature type="chain" id="PRO_5046670778" evidence="2">
    <location>
        <begin position="19"/>
        <end position="124"/>
    </location>
</feature>
<evidence type="ECO:0000313" key="4">
    <source>
        <dbReference type="Proteomes" id="UP001434883"/>
    </source>
</evidence>
<evidence type="ECO:0000313" key="3">
    <source>
        <dbReference type="EMBL" id="MEQ2209011.1"/>
    </source>
</evidence>
<keyword evidence="1" id="KW-1133">Transmembrane helix</keyword>
<feature type="signal peptide" evidence="2">
    <location>
        <begin position="1"/>
        <end position="18"/>
    </location>
</feature>
<evidence type="ECO:0000256" key="1">
    <source>
        <dbReference type="SAM" id="Phobius"/>
    </source>
</evidence>
<comment type="caution">
    <text evidence="3">The sequence shown here is derived from an EMBL/GenBank/DDBJ whole genome shotgun (WGS) entry which is preliminary data.</text>
</comment>
<dbReference type="EMBL" id="JAHRIN010050909">
    <property type="protein sequence ID" value="MEQ2209011.1"/>
    <property type="molecule type" value="Genomic_DNA"/>
</dbReference>
<protein>
    <submittedName>
        <fullName evidence="3">Uncharacterized protein</fullName>
    </submittedName>
</protein>
<dbReference type="Proteomes" id="UP001434883">
    <property type="component" value="Unassembled WGS sequence"/>
</dbReference>
<keyword evidence="1" id="KW-0812">Transmembrane</keyword>
<organism evidence="3 4">
    <name type="scientific">Xenoophorus captivus</name>
    <dbReference type="NCBI Taxonomy" id="1517983"/>
    <lineage>
        <taxon>Eukaryota</taxon>
        <taxon>Metazoa</taxon>
        <taxon>Chordata</taxon>
        <taxon>Craniata</taxon>
        <taxon>Vertebrata</taxon>
        <taxon>Euteleostomi</taxon>
        <taxon>Actinopterygii</taxon>
        <taxon>Neopterygii</taxon>
        <taxon>Teleostei</taxon>
        <taxon>Neoteleostei</taxon>
        <taxon>Acanthomorphata</taxon>
        <taxon>Ovalentaria</taxon>
        <taxon>Atherinomorphae</taxon>
        <taxon>Cyprinodontiformes</taxon>
        <taxon>Goodeidae</taxon>
        <taxon>Xenoophorus</taxon>
    </lineage>
</organism>
<feature type="transmembrane region" description="Helical" evidence="1">
    <location>
        <begin position="39"/>
        <end position="57"/>
    </location>
</feature>
<sequence length="124" mass="14031">MGRFWLVLWLWMGSAVLCNHCLGCAMIYDLDGNNSSALAAALISVVMLWFSDFWSFWSPFVTDSLRAGTYEDAAVTCTPHLFVSLVEVFVMHSPCLYSWRTRQDYFKTPPPETPKYVGDSLLGC</sequence>
<reference evidence="3 4" key="1">
    <citation type="submission" date="2021-06" db="EMBL/GenBank/DDBJ databases">
        <authorList>
            <person name="Palmer J.M."/>
        </authorList>
    </citation>
    <scope>NUCLEOTIDE SEQUENCE [LARGE SCALE GENOMIC DNA]</scope>
    <source>
        <strain evidence="3 4">XC_2019</strain>
        <tissue evidence="3">Muscle</tissue>
    </source>
</reference>
<proteinExistence type="predicted"/>
<gene>
    <name evidence="3" type="ORF">XENOCAPTIV_022331</name>
</gene>
<keyword evidence="4" id="KW-1185">Reference proteome</keyword>
<keyword evidence="2" id="KW-0732">Signal</keyword>
<evidence type="ECO:0000256" key="2">
    <source>
        <dbReference type="SAM" id="SignalP"/>
    </source>
</evidence>
<name>A0ABV0RLF8_9TELE</name>
<keyword evidence="1" id="KW-0472">Membrane</keyword>
<accession>A0ABV0RLF8</accession>